<protein>
    <submittedName>
        <fullName evidence="3">PD-(D/E)XK nuclease superfamily protein</fullName>
    </submittedName>
</protein>
<dbReference type="STRING" id="1122195.SAMN02745164_02202"/>
<dbReference type="Pfam" id="PF08011">
    <property type="entry name" value="PDDEXK_9"/>
    <property type="match status" value="1"/>
</dbReference>
<gene>
    <name evidence="3" type="ORF">SAMN02745164_02202</name>
</gene>
<reference evidence="3" key="1">
    <citation type="submission" date="2016-11" db="EMBL/GenBank/DDBJ databases">
        <authorList>
            <person name="Varghese N."/>
            <person name="Submissions S."/>
        </authorList>
    </citation>
    <scope>NUCLEOTIDE SEQUENCE [LARGE SCALE GENOMIC DNA]</scope>
    <source>
        <strain evidence="3">DSM 16785</strain>
    </source>
</reference>
<dbReference type="Pfam" id="PF09820">
    <property type="entry name" value="AAA-ATPase_like"/>
    <property type="match status" value="1"/>
</dbReference>
<name>A0A1M5AIW9_MARH1</name>
<dbReference type="EMBL" id="FQUI01000063">
    <property type="protein sequence ID" value="SHF30221.1"/>
    <property type="molecule type" value="Genomic_DNA"/>
</dbReference>
<sequence>MRKKIPYGEQNFERVIMQNYYYIDRTQYIEKLELLNEKNIVFLRPRKFGKTLFLDTLSKYYDINYAEKFEKLFKDLYIGKNPTPLKNSYYILKMNFSGIQTENKEKLINSFKNNVISSLDDFNNRYKTKLKIEKEYTEPADIIRAFLTDAKDILNKPIYLLIDEYDHFANELLSFNLELFKDSVTKHGFVRKFYEEIKKGTETIIERLFMTGVSPIMLDSLTSGFNITKNKTIDIKFNEMLGFKEEEVKELLEYYDIYSEELLKEMQENYNGYIFNINAKEKVYNPDMVFYFITEYFSEKRPPEKIIDDNIMSDYKKVQNLFSLGELLGVKIEKENQKELTEKEKQEAKESPKKIIGKLLNEILLTGRTILPELTTMFNPGKRIEIKDIKSLLFYLGIMTFEKEGLRTYLKIPNYSMKKIFSEYFTEYLEERLTEYIDTDEIENAIITILEDGKIEPFAKEIENLLSKMDNRIFMGLDEKYIKAIMYSYLILTPYAMVKMEYPVENGYIDIAMFKRYEEVPYEAIIEVKYIKQKEYTEEKLKRKIKEAKEQIEKYKKSYELNSKNETMKKFIIVFVGKEAKYVEEVKEVNTVNKRDK</sequence>
<dbReference type="Gene3D" id="3.40.50.300">
    <property type="entry name" value="P-loop containing nucleotide triphosphate hydrolases"/>
    <property type="match status" value="1"/>
</dbReference>
<dbReference type="InterPro" id="IPR018631">
    <property type="entry name" value="AAA-ATPase-like_dom"/>
</dbReference>
<keyword evidence="1" id="KW-0175">Coiled coil</keyword>
<dbReference type="InterPro" id="IPR012547">
    <property type="entry name" value="PDDEXK_9"/>
</dbReference>
<comment type="caution">
    <text evidence="3">The sequence shown here is derived from an EMBL/GenBank/DDBJ whole genome shotgun (WGS) entry which is preliminary data.</text>
</comment>
<accession>A0A1M5AIW9</accession>
<dbReference type="RefSeq" id="WP_072866066.1">
    <property type="nucleotide sequence ID" value="NZ_FQUI01000063.1"/>
</dbReference>
<evidence type="ECO:0000313" key="4">
    <source>
        <dbReference type="Proteomes" id="UP000184334"/>
    </source>
</evidence>
<feature type="coiled-coil region" evidence="1">
    <location>
        <begin position="531"/>
        <end position="565"/>
    </location>
</feature>
<evidence type="ECO:0000256" key="1">
    <source>
        <dbReference type="SAM" id="Coils"/>
    </source>
</evidence>
<dbReference type="Proteomes" id="UP000184334">
    <property type="component" value="Unassembled WGS sequence"/>
</dbReference>
<organism evidence="3 4">
    <name type="scientific">Marinitoga hydrogenitolerans (strain DSM 16785 / JCM 12826 / AT1271)</name>
    <dbReference type="NCBI Taxonomy" id="1122195"/>
    <lineage>
        <taxon>Bacteria</taxon>
        <taxon>Thermotogati</taxon>
        <taxon>Thermotogota</taxon>
        <taxon>Thermotogae</taxon>
        <taxon>Petrotogales</taxon>
        <taxon>Petrotogaceae</taxon>
        <taxon>Marinitoga</taxon>
    </lineage>
</organism>
<evidence type="ECO:0000259" key="2">
    <source>
        <dbReference type="Pfam" id="PF09820"/>
    </source>
</evidence>
<keyword evidence="4" id="KW-1185">Reference proteome</keyword>
<dbReference type="PANTHER" id="PTHR34825">
    <property type="entry name" value="CONSERVED PROTEIN, WITH A WEAK D-GALACTARATE DEHYDRATASE/ALTRONATE HYDROLASE DOMAIN"/>
    <property type="match status" value="1"/>
</dbReference>
<proteinExistence type="predicted"/>
<dbReference type="AlphaFoldDB" id="A0A1M5AIW9"/>
<dbReference type="InterPro" id="IPR027417">
    <property type="entry name" value="P-loop_NTPase"/>
</dbReference>
<feature type="domain" description="AAA-ATPase-like" evidence="2">
    <location>
        <begin position="6"/>
        <end position="222"/>
    </location>
</feature>
<dbReference type="OrthoDB" id="48610at2"/>
<evidence type="ECO:0000313" key="3">
    <source>
        <dbReference type="EMBL" id="SHF30221.1"/>
    </source>
</evidence>
<dbReference type="PANTHER" id="PTHR34825:SF2">
    <property type="entry name" value="AAA-ATPASE-LIKE DOMAIN-CONTAINING PROTEIN"/>
    <property type="match status" value="1"/>
</dbReference>